<evidence type="ECO:0000259" key="18">
    <source>
        <dbReference type="Pfam" id="PF04715"/>
    </source>
</evidence>
<dbReference type="InterPro" id="IPR006805">
    <property type="entry name" value="Anth_synth_I_N"/>
</dbReference>
<keyword evidence="6 14" id="KW-0028">Amino-acid biosynthesis</keyword>
<evidence type="ECO:0000256" key="1">
    <source>
        <dbReference type="ARBA" id="ARBA00004873"/>
    </source>
</evidence>
<feature type="binding site" evidence="15">
    <location>
        <begin position="287"/>
        <end position="289"/>
    </location>
    <ligand>
        <name>L-tryptophan</name>
        <dbReference type="ChEBI" id="CHEBI:57912"/>
    </ligand>
</feature>
<evidence type="ECO:0000256" key="12">
    <source>
        <dbReference type="ARBA" id="ARBA00025634"/>
    </source>
</evidence>
<keyword evidence="9 16" id="KW-0460">Magnesium</keyword>
<evidence type="ECO:0000256" key="4">
    <source>
        <dbReference type="ARBA" id="ARBA00012266"/>
    </source>
</evidence>
<keyword evidence="19" id="KW-0614">Plasmid</keyword>
<dbReference type="GO" id="GO:0046872">
    <property type="term" value="F:metal ion binding"/>
    <property type="evidence" value="ECO:0007669"/>
    <property type="project" value="UniProtKB-KW"/>
</dbReference>
<reference evidence="19" key="1">
    <citation type="submission" date="2024-06" db="EMBL/GenBank/DDBJ databases">
        <authorList>
            <person name="Manzano-Marin A."/>
            <person name="Manzano-Marin A."/>
            <person name="Alejandro Manzano Marin A."/>
        </authorList>
    </citation>
    <scope>NUCLEOTIDE SEQUENCE</scope>
    <source>
        <strain evidence="19">Ancorni-2928</strain>
        <plasmid evidence="19">pTrp</plasmid>
    </source>
</reference>
<feature type="binding site" evidence="15">
    <location>
        <position position="445"/>
    </location>
    <ligand>
        <name>chorismate</name>
        <dbReference type="ChEBI" id="CHEBI:29748"/>
    </ligand>
</feature>
<dbReference type="AlphaFoldDB" id="A0AAT9J474"/>
<geneLocation type="plasmid" evidence="19">
    <name>pTrp</name>
</geneLocation>
<evidence type="ECO:0000256" key="5">
    <source>
        <dbReference type="ARBA" id="ARBA00020653"/>
    </source>
</evidence>
<evidence type="ECO:0000259" key="17">
    <source>
        <dbReference type="Pfam" id="PF00425"/>
    </source>
</evidence>
<evidence type="ECO:0000256" key="15">
    <source>
        <dbReference type="PIRSR" id="PIRSR001373-1"/>
    </source>
</evidence>
<proteinExistence type="inferred from homology"/>
<feature type="binding site" evidence="16">
    <location>
        <position position="494"/>
    </location>
    <ligand>
        <name>Mg(2+)</name>
        <dbReference type="ChEBI" id="CHEBI:18420"/>
    </ligand>
</feature>
<dbReference type="GO" id="GO:0004049">
    <property type="term" value="F:anthranilate synthase activity"/>
    <property type="evidence" value="ECO:0007669"/>
    <property type="project" value="UniProtKB-EC"/>
</dbReference>
<comment type="similarity">
    <text evidence="2 14">Belongs to the anthranilate synthase component I family.</text>
</comment>
<comment type="pathway">
    <text evidence="1 14">Amino-acid biosynthesis; L-tryptophan biosynthesis; L-tryptophan from chorismate: step 1/5.</text>
</comment>
<evidence type="ECO:0000256" key="7">
    <source>
        <dbReference type="ARBA" id="ARBA00022723"/>
    </source>
</evidence>
<organism evidence="19">
    <name type="scientific">Buchnera aphidicola</name>
    <name type="common">Anoecia corni</name>
    <dbReference type="NCBI Taxonomy" id="2994477"/>
    <lineage>
        <taxon>Bacteria</taxon>
        <taxon>Pseudomonadati</taxon>
        <taxon>Pseudomonadota</taxon>
        <taxon>Gammaproteobacteria</taxon>
        <taxon>Enterobacterales</taxon>
        <taxon>Erwiniaceae</taxon>
        <taxon>Buchnera</taxon>
    </lineage>
</organism>
<dbReference type="PRINTS" id="PR00095">
    <property type="entry name" value="ANTSNTHASEI"/>
</dbReference>
<dbReference type="InterPro" id="IPR005801">
    <property type="entry name" value="ADC_synthase"/>
</dbReference>
<dbReference type="Pfam" id="PF00425">
    <property type="entry name" value="Chorismate_bind"/>
    <property type="match status" value="1"/>
</dbReference>
<keyword evidence="8 14" id="KW-0822">Tryptophan biosynthesis</keyword>
<dbReference type="EMBL" id="OZ075154">
    <property type="protein sequence ID" value="CAL5099310.1"/>
    <property type="molecule type" value="Genomic_DNA"/>
</dbReference>
<feature type="binding site" evidence="15">
    <location>
        <begin position="479"/>
        <end position="481"/>
    </location>
    <ligand>
        <name>chorismate</name>
        <dbReference type="ChEBI" id="CHEBI:29748"/>
    </ligand>
</feature>
<evidence type="ECO:0000256" key="6">
    <source>
        <dbReference type="ARBA" id="ARBA00022605"/>
    </source>
</evidence>
<dbReference type="Gene3D" id="3.60.120.10">
    <property type="entry name" value="Anthranilate synthase"/>
    <property type="match status" value="1"/>
</dbReference>
<keyword evidence="10 14" id="KW-0057">Aromatic amino acid biosynthesis</keyword>
<accession>A0AAT9J474</accession>
<dbReference type="InterPro" id="IPR015890">
    <property type="entry name" value="Chorismate_C"/>
</dbReference>
<feature type="binding site" evidence="15">
    <location>
        <begin position="324"/>
        <end position="325"/>
    </location>
    <ligand>
        <name>chorismate</name>
        <dbReference type="ChEBI" id="CHEBI:29748"/>
    </ligand>
</feature>
<keyword evidence="11 14" id="KW-0456">Lyase</keyword>
<dbReference type="NCBIfam" id="NF010079">
    <property type="entry name" value="PRK13564.1"/>
    <property type="match status" value="1"/>
</dbReference>
<feature type="binding site" evidence="15">
    <location>
        <position position="465"/>
    </location>
    <ligand>
        <name>chorismate</name>
        <dbReference type="ChEBI" id="CHEBI:29748"/>
    </ligand>
</feature>
<dbReference type="PANTHER" id="PTHR11236">
    <property type="entry name" value="AMINOBENZOATE/ANTHRANILATE SYNTHASE"/>
    <property type="match status" value="1"/>
</dbReference>
<comment type="cofactor">
    <cofactor evidence="16">
        <name>Mg(2+)</name>
        <dbReference type="ChEBI" id="CHEBI:18420"/>
    </cofactor>
    <text evidence="16">Binds 1 Mg(2+) ion per subunit.</text>
</comment>
<dbReference type="InterPro" id="IPR019999">
    <property type="entry name" value="Anth_synth_I-like"/>
</dbReference>
<name>A0AAT9J474_9GAMM</name>
<dbReference type="Pfam" id="PF04715">
    <property type="entry name" value="Anth_synt_I_N"/>
    <property type="match status" value="1"/>
</dbReference>
<evidence type="ECO:0000313" key="19">
    <source>
        <dbReference type="EMBL" id="CAL5099310.1"/>
    </source>
</evidence>
<evidence type="ECO:0000256" key="13">
    <source>
        <dbReference type="ARBA" id="ARBA00047683"/>
    </source>
</evidence>
<feature type="domain" description="Chorismate-utilising enzyme C-terminal" evidence="17">
    <location>
        <begin position="238"/>
        <end position="498"/>
    </location>
</feature>
<dbReference type="GO" id="GO:0000162">
    <property type="term" value="P:L-tryptophan biosynthetic process"/>
    <property type="evidence" value="ECO:0007669"/>
    <property type="project" value="UniProtKB-KW"/>
</dbReference>
<evidence type="ECO:0000256" key="16">
    <source>
        <dbReference type="PIRSR" id="PIRSR001373-2"/>
    </source>
</evidence>
<dbReference type="SUPFAM" id="SSF56322">
    <property type="entry name" value="ADC synthase"/>
    <property type="match status" value="1"/>
</dbReference>
<evidence type="ECO:0000256" key="9">
    <source>
        <dbReference type="ARBA" id="ARBA00022842"/>
    </source>
</evidence>
<gene>
    <name evidence="19" type="primary">trpE</name>
    <name evidence="19" type="ORF">BUANCORI2928_479</name>
</gene>
<feature type="binding site" evidence="15">
    <location>
        <position position="36"/>
    </location>
    <ligand>
        <name>L-tryptophan</name>
        <dbReference type="ChEBI" id="CHEBI:57912"/>
    </ligand>
</feature>
<evidence type="ECO:0000256" key="2">
    <source>
        <dbReference type="ARBA" id="ARBA00009562"/>
    </source>
</evidence>
<sequence>MNLMQVIKKKSNYYFNPTDIFSRLCNNIPATLLLESAEVKNKNKITSMIITNSALKISAFGRNVIIKILTINGQKFISKFICLLSKKIKVIYSINSITLKFPKIDKNFDEDKRIVALSIFDSLRTILNSFKSEKDFEKAMFLGGFFSYDLVSNFELLPKLKSTQNCPDFCFYLSEILVILDHQKKNCFIQASLFSQNIIEKNRILKKVEEIDQILKKMTPVQLNKKIGSTKIITNKNDKEYCEIIKKVQSYIRKGDIFQAVPSRKFFISCPYPLSAYHILKNTNPSPYMFYMQDYKFTLFGASPESSLKYNPKNRKIEIHPIAGTRLRGLKKDNKIDFDLDNRIELEMRTNKKELAEHIMLVDLARNDLAKICKTGTRYVSDLLRVDKYKHVMHLVSCVRGELKNHLDCLHAYQACMNMGTLTGSPKVKAMEIISKLEKEKRGTYGGAIGYLTSSGEMDTCIIIRSAYVENNLATVQTGAGVVLDSNPIDEAEESRNKAITVLKAIQASNLLLEEI</sequence>
<dbReference type="RefSeq" id="WP_367681219.1">
    <property type="nucleotide sequence ID" value="NZ_OZ075154.1"/>
</dbReference>
<evidence type="ECO:0000256" key="3">
    <source>
        <dbReference type="ARBA" id="ARBA00011575"/>
    </source>
</evidence>
<dbReference type="PIRSF" id="PIRSF001373">
    <property type="entry name" value="TrpE"/>
    <property type="match status" value="1"/>
</dbReference>
<comment type="catalytic activity">
    <reaction evidence="13 14">
        <text>chorismate + L-glutamine = anthranilate + pyruvate + L-glutamate + H(+)</text>
        <dbReference type="Rhea" id="RHEA:21732"/>
        <dbReference type="ChEBI" id="CHEBI:15361"/>
        <dbReference type="ChEBI" id="CHEBI:15378"/>
        <dbReference type="ChEBI" id="CHEBI:16567"/>
        <dbReference type="ChEBI" id="CHEBI:29748"/>
        <dbReference type="ChEBI" id="CHEBI:29985"/>
        <dbReference type="ChEBI" id="CHEBI:58359"/>
        <dbReference type="EC" id="4.1.3.27"/>
    </reaction>
</comment>
<evidence type="ECO:0000256" key="8">
    <source>
        <dbReference type="ARBA" id="ARBA00022822"/>
    </source>
</evidence>
<dbReference type="NCBIfam" id="TIGR00565">
    <property type="entry name" value="trpE_proteo"/>
    <property type="match status" value="1"/>
</dbReference>
<comment type="function">
    <text evidence="12">Part of a heterotetrameric complex that catalyzes the two-step biosynthesis of anthranilate, an intermediate in the biosynthesis of L-tryptophan. In the first step, the glutamine-binding beta subunit (TrpG) of anthranilate synthase (AS) provides the glutamine amidotransferase activity which generates ammonia as a substrate that, along with chorismate, is used in the second step, catalyzed by the large alpha subunit of AS (TrpE) to produce anthranilate. In the absence of TrpG, TrpE can synthesize anthranilate directly from chorismate and high concentrations of ammonia.</text>
</comment>
<feature type="binding site" evidence="16">
    <location>
        <position position="357"/>
    </location>
    <ligand>
        <name>Mg(2+)</name>
        <dbReference type="ChEBI" id="CHEBI:18420"/>
    </ligand>
</feature>
<dbReference type="InterPro" id="IPR005257">
    <property type="entry name" value="Anth_synth_I_TrpE"/>
</dbReference>
<evidence type="ECO:0000256" key="10">
    <source>
        <dbReference type="ARBA" id="ARBA00023141"/>
    </source>
</evidence>
<evidence type="ECO:0000256" key="11">
    <source>
        <dbReference type="ARBA" id="ARBA00023239"/>
    </source>
</evidence>
<feature type="domain" description="Anthranilate synthase component I N-terminal" evidence="18">
    <location>
        <begin position="16"/>
        <end position="189"/>
    </location>
</feature>
<dbReference type="PANTHER" id="PTHR11236:SF49">
    <property type="entry name" value="ANTHRANILATE SYNTHASE COMPONENT 1"/>
    <property type="match status" value="1"/>
</dbReference>
<dbReference type="EC" id="4.1.3.27" evidence="4 14"/>
<protein>
    <recommendedName>
        <fullName evidence="5 14">Anthranilate synthase component 1</fullName>
        <ecNumber evidence="4 14">4.1.3.27</ecNumber>
    </recommendedName>
</protein>
<keyword evidence="7 16" id="KW-0479">Metal-binding</keyword>
<comment type="subunit">
    <text evidence="3">Heterotetramer consisting of two non-identical subunits: a beta subunit (TrpG) and a large alpha subunit (TrpE).</text>
</comment>
<evidence type="ECO:0000256" key="14">
    <source>
        <dbReference type="PIRNR" id="PIRNR001373"/>
    </source>
</evidence>